<name>A0A915DLW0_9BILA</name>
<keyword evidence="2" id="KW-1185">Reference proteome</keyword>
<dbReference type="AlphaFoldDB" id="A0A915DLW0"/>
<accession>A0A915DLW0</accession>
<dbReference type="Proteomes" id="UP000887574">
    <property type="component" value="Unplaced"/>
</dbReference>
<evidence type="ECO:0000256" key="1">
    <source>
        <dbReference type="SAM" id="MobiDB-lite"/>
    </source>
</evidence>
<feature type="compositionally biased region" description="Basic and acidic residues" evidence="1">
    <location>
        <begin position="94"/>
        <end position="108"/>
    </location>
</feature>
<organism evidence="2 3">
    <name type="scientific">Ditylenchus dipsaci</name>
    <dbReference type="NCBI Taxonomy" id="166011"/>
    <lineage>
        <taxon>Eukaryota</taxon>
        <taxon>Metazoa</taxon>
        <taxon>Ecdysozoa</taxon>
        <taxon>Nematoda</taxon>
        <taxon>Chromadorea</taxon>
        <taxon>Rhabditida</taxon>
        <taxon>Tylenchina</taxon>
        <taxon>Tylenchomorpha</taxon>
        <taxon>Sphaerularioidea</taxon>
        <taxon>Anguinidae</taxon>
        <taxon>Anguininae</taxon>
        <taxon>Ditylenchus</taxon>
    </lineage>
</organism>
<protein>
    <submittedName>
        <fullName evidence="3">Uncharacterized protein</fullName>
    </submittedName>
</protein>
<sequence>MSICKKYLCIYDPVNRCVLGTKLPVQVPLISTANPGLLKALLPPAPIDRSNTICAASSPPTSQPDCECKCETETFTPSSTTSTTTSHLTTTTDRPTETLDNKSQKPQDKLSSLVKEAKELLQNPESTFYDLESLDKKLGQILEEVEQSSSSSTAAKKTVDGAKLLKEQLDTKTELWKQFDKLKTQIQPQLDSAKKTLDEWQDKTFTTTQEAEHGLSQLKAIF</sequence>
<dbReference type="WBParaSite" id="jg20871">
    <property type="protein sequence ID" value="jg20871"/>
    <property type="gene ID" value="jg20871"/>
</dbReference>
<evidence type="ECO:0000313" key="3">
    <source>
        <dbReference type="WBParaSite" id="jg20871"/>
    </source>
</evidence>
<evidence type="ECO:0000313" key="2">
    <source>
        <dbReference type="Proteomes" id="UP000887574"/>
    </source>
</evidence>
<feature type="region of interest" description="Disordered" evidence="1">
    <location>
        <begin position="73"/>
        <end position="110"/>
    </location>
</feature>
<proteinExistence type="predicted"/>
<feature type="compositionally biased region" description="Low complexity" evidence="1">
    <location>
        <begin position="73"/>
        <end position="93"/>
    </location>
</feature>
<reference evidence="3" key="1">
    <citation type="submission" date="2022-11" db="UniProtKB">
        <authorList>
            <consortium name="WormBaseParasite"/>
        </authorList>
    </citation>
    <scope>IDENTIFICATION</scope>
</reference>